<dbReference type="AlphaFoldDB" id="A0A418XEK4"/>
<dbReference type="OrthoDB" id="7019245at2"/>
<accession>A0A418XEK4</accession>
<organism evidence="1 2">
    <name type="scientific">Pseudomonas cavernicola</name>
    <dbReference type="NCBI Taxonomy" id="2320866"/>
    <lineage>
        <taxon>Bacteria</taxon>
        <taxon>Pseudomonadati</taxon>
        <taxon>Pseudomonadota</taxon>
        <taxon>Gammaproteobacteria</taxon>
        <taxon>Pseudomonadales</taxon>
        <taxon>Pseudomonadaceae</taxon>
        <taxon>Pseudomonas</taxon>
    </lineage>
</organism>
<comment type="caution">
    <text evidence="1">The sequence shown here is derived from an EMBL/GenBank/DDBJ whole genome shotgun (WGS) entry which is preliminary data.</text>
</comment>
<reference evidence="1 2" key="1">
    <citation type="submission" date="2018-09" db="EMBL/GenBank/DDBJ databases">
        <authorList>
            <person name="Zhu H."/>
        </authorList>
    </citation>
    <scope>NUCLEOTIDE SEQUENCE [LARGE SCALE GENOMIC DNA]</scope>
    <source>
        <strain evidence="1 2">K1S02-6</strain>
    </source>
</reference>
<protein>
    <submittedName>
        <fullName evidence="1">Uncharacterized protein</fullName>
    </submittedName>
</protein>
<keyword evidence="2" id="KW-1185">Reference proteome</keyword>
<dbReference type="Proteomes" id="UP000284021">
    <property type="component" value="Unassembled WGS sequence"/>
</dbReference>
<evidence type="ECO:0000313" key="2">
    <source>
        <dbReference type="Proteomes" id="UP000284021"/>
    </source>
</evidence>
<name>A0A418XEK4_9PSED</name>
<dbReference type="EMBL" id="QYUR01000003">
    <property type="protein sequence ID" value="RJG10962.1"/>
    <property type="molecule type" value="Genomic_DNA"/>
</dbReference>
<gene>
    <name evidence="1" type="ORF">D3879_14890</name>
</gene>
<sequence>MSDVAEMHQGMRDHKKRLRAKYGVDCPECVRLLPKACPTILLPQQRCRIHGYRDQRPELTDQQWSEA</sequence>
<dbReference type="RefSeq" id="WP_119955094.1">
    <property type="nucleotide sequence ID" value="NZ_QYUR01000003.1"/>
</dbReference>
<proteinExistence type="predicted"/>
<evidence type="ECO:0000313" key="1">
    <source>
        <dbReference type="EMBL" id="RJG10962.1"/>
    </source>
</evidence>